<reference evidence="1" key="1">
    <citation type="submission" date="2020-01" db="EMBL/GenBank/DDBJ databases">
        <authorList>
            <person name="Meier V. D."/>
            <person name="Meier V D."/>
        </authorList>
    </citation>
    <scope>NUCLEOTIDE SEQUENCE</scope>
    <source>
        <strain evidence="1">HLG_WM_MAG_01</strain>
    </source>
</reference>
<protein>
    <submittedName>
        <fullName evidence="1">CHAD domain-containing protein</fullName>
    </submittedName>
</protein>
<dbReference type="EMBL" id="CACVAS010000058">
    <property type="protein sequence ID" value="CAA6810212.1"/>
    <property type="molecule type" value="Genomic_DNA"/>
</dbReference>
<sequence>MNNIQHTFLVSSDIERWFEKYPTTVNKIEQYYISTYGDNVCYYMKSSPATYVEVRISPTNQTKVSMISSTMYESQSKYRIGRVIVKQSHTITIDEKRYVIEKYLEELKDLYIFIGVFENDKAVRDSKIISMLDPFIFKNIDYDAKYSSKTLALGAKPLEYNIQKLFDKIDAFVAPNLFFWRVPKNVYTYDGVRLILYRNIRLIHHYKVSFQAKQFASTLHRLRILLHRTKTMLEIFPDLLTTKAQHLCMELFGRYYEETKTLRYLYFLNELCVTREDIKLALYSALKTRVIEEEQRTIEMLSSKSFAQMMHILTQEIQSYENHKYISLEEEIKDVTRKRFKNFEILLADTAKGYDDETLDNVYLSIDTLQTFIEDFFHVLGEKKAQRILDELNSLLKPLREYKNCKERALLLSNIQEGSDTQTLDIETLLCEHEDMLKENIAYALKLLRSSKFYI</sequence>
<proteinExistence type="predicted"/>
<name>A0A6S6SW43_9BACT</name>
<accession>A0A6S6SW43</accession>
<organism evidence="1">
    <name type="scientific">uncultured Sulfurovum sp</name>
    <dbReference type="NCBI Taxonomy" id="269237"/>
    <lineage>
        <taxon>Bacteria</taxon>
        <taxon>Pseudomonadati</taxon>
        <taxon>Campylobacterota</taxon>
        <taxon>Epsilonproteobacteria</taxon>
        <taxon>Campylobacterales</taxon>
        <taxon>Sulfurovaceae</taxon>
        <taxon>Sulfurovum</taxon>
        <taxon>environmental samples</taxon>
    </lineage>
</organism>
<evidence type="ECO:0000313" key="1">
    <source>
        <dbReference type="EMBL" id="CAA6810212.1"/>
    </source>
</evidence>
<gene>
    <name evidence="1" type="ORF">HELGO_WM40</name>
</gene>
<dbReference type="AlphaFoldDB" id="A0A6S6SW43"/>